<name>A0ABS8GQ12_9FLAO</name>
<comment type="caution">
    <text evidence="1">The sequence shown here is derived from an EMBL/GenBank/DDBJ whole genome shotgun (WGS) entry which is preliminary data.</text>
</comment>
<evidence type="ECO:0000313" key="2">
    <source>
        <dbReference type="Proteomes" id="UP001197770"/>
    </source>
</evidence>
<evidence type="ECO:0000313" key="1">
    <source>
        <dbReference type="EMBL" id="MCC4211372.1"/>
    </source>
</evidence>
<reference evidence="1 2" key="1">
    <citation type="submission" date="2021-11" db="EMBL/GenBank/DDBJ databases">
        <title>Seasonal and diel survey of microbial diversity of the Tyrrhenian coast.</title>
        <authorList>
            <person name="Gattoni G."/>
            <person name="Corral P."/>
        </authorList>
    </citation>
    <scope>NUCLEOTIDE SEQUENCE [LARGE SCALE GENOMIC DNA]</scope>
    <source>
        <strain evidence="1 2">Mr9</strain>
    </source>
</reference>
<dbReference type="EMBL" id="JAJGMW010000002">
    <property type="protein sequence ID" value="MCC4211372.1"/>
    <property type="molecule type" value="Genomic_DNA"/>
</dbReference>
<accession>A0ABS8GQ12</accession>
<protein>
    <submittedName>
        <fullName evidence="1">Uncharacterized protein</fullName>
    </submittedName>
</protein>
<dbReference type="RefSeq" id="WP_228228493.1">
    <property type="nucleotide sequence ID" value="NZ_JAJGMW010000002.1"/>
</dbReference>
<gene>
    <name evidence="1" type="ORF">LLW17_01460</name>
</gene>
<proteinExistence type="predicted"/>
<organism evidence="1 2">
    <name type="scientific">Leeuwenhoekiella parthenopeia</name>
    <dbReference type="NCBI Taxonomy" id="2890320"/>
    <lineage>
        <taxon>Bacteria</taxon>
        <taxon>Pseudomonadati</taxon>
        <taxon>Bacteroidota</taxon>
        <taxon>Flavobacteriia</taxon>
        <taxon>Flavobacteriales</taxon>
        <taxon>Flavobacteriaceae</taxon>
        <taxon>Leeuwenhoekiella</taxon>
    </lineage>
</organism>
<sequence>MALYAPSKCFEQSGKLKRVTDALSVPAPRLSELAKAHGRDWIIGYVTLWLLDLNDYSTVKRKMSDAQIERTAERIYDEYPLKITDLTLFFDRCKDEYYEPSFESVTGPKVLRWLQEYFDERCEAATYLNEKEKKGFNANTDKMHPEVAKKMFEGVGITKVNYRRSGGGLGSRKRNELKRESPIIAEMFEEAAKEKQEPKTTDNDNSN</sequence>
<dbReference type="Proteomes" id="UP001197770">
    <property type="component" value="Unassembled WGS sequence"/>
</dbReference>
<keyword evidence="2" id="KW-1185">Reference proteome</keyword>